<feature type="compositionally biased region" description="Low complexity" evidence="1">
    <location>
        <begin position="16"/>
        <end position="29"/>
    </location>
</feature>
<feature type="region of interest" description="Disordered" evidence="1">
    <location>
        <begin position="276"/>
        <end position="305"/>
    </location>
</feature>
<gene>
    <name evidence="2" type="ORF">C2E20_4174</name>
</gene>
<dbReference type="Proteomes" id="UP000239649">
    <property type="component" value="Unassembled WGS sequence"/>
</dbReference>
<name>A0A2P6VER6_9CHLO</name>
<feature type="region of interest" description="Disordered" evidence="1">
    <location>
        <begin position="16"/>
        <end position="88"/>
    </location>
</feature>
<dbReference type="OrthoDB" id="513362at2759"/>
<accession>A0A2P6VER6</accession>
<dbReference type="EMBL" id="LHPF02000010">
    <property type="protein sequence ID" value="PSC72567.1"/>
    <property type="molecule type" value="Genomic_DNA"/>
</dbReference>
<sequence length="305" mass="32647">MQAVLANLRLDSRYAAPAPSACSPSVPAVLEASRGSRRRQPGRAALQTRASWQTERERELARNVPPAPPARVPPPPPPPPPPAPEPIVENDLNISRRALFGIMVGGTALWYAALRGGYPLTTVDKQKNVALLKTKGGNLVAATQDSAGRIFMFDAAGNLYYDTEDPRTGMYVVDTAGDMFNQFVDKNGKVVRVPVGNIGDLRSITVEEVGGVPIRELQRSIKGLRGGRVTGFVQRADPREVFDLMPPNAPAGANMDRTRIEPPPFLEDIEVDLQPKGGLGGLFGGGSPDSSSPAATLRSLQRGDK</sequence>
<feature type="compositionally biased region" description="Pro residues" evidence="1">
    <location>
        <begin position="65"/>
        <end position="85"/>
    </location>
</feature>
<evidence type="ECO:0000256" key="1">
    <source>
        <dbReference type="SAM" id="MobiDB-lite"/>
    </source>
</evidence>
<comment type="caution">
    <text evidence="2">The sequence shown here is derived from an EMBL/GenBank/DDBJ whole genome shotgun (WGS) entry which is preliminary data.</text>
</comment>
<dbReference type="AlphaFoldDB" id="A0A2P6VER6"/>
<organism evidence="2 3">
    <name type="scientific">Micractinium conductrix</name>
    <dbReference type="NCBI Taxonomy" id="554055"/>
    <lineage>
        <taxon>Eukaryota</taxon>
        <taxon>Viridiplantae</taxon>
        <taxon>Chlorophyta</taxon>
        <taxon>core chlorophytes</taxon>
        <taxon>Trebouxiophyceae</taxon>
        <taxon>Chlorellales</taxon>
        <taxon>Chlorellaceae</taxon>
        <taxon>Chlorella clade</taxon>
        <taxon>Micractinium</taxon>
    </lineage>
</organism>
<protein>
    <submittedName>
        <fullName evidence="2">Uncharacterized protein</fullName>
    </submittedName>
</protein>
<evidence type="ECO:0000313" key="2">
    <source>
        <dbReference type="EMBL" id="PSC72567.1"/>
    </source>
</evidence>
<keyword evidence="3" id="KW-1185">Reference proteome</keyword>
<reference evidence="2 3" key="1">
    <citation type="journal article" date="2018" name="Plant J.">
        <title>Genome sequences of Chlorella sorokiniana UTEX 1602 and Micractinium conductrix SAG 241.80: implications to maltose excretion by a green alga.</title>
        <authorList>
            <person name="Arriola M.B."/>
            <person name="Velmurugan N."/>
            <person name="Zhang Y."/>
            <person name="Plunkett M.H."/>
            <person name="Hondzo H."/>
            <person name="Barney B.M."/>
        </authorList>
    </citation>
    <scope>NUCLEOTIDE SEQUENCE [LARGE SCALE GENOMIC DNA]</scope>
    <source>
        <strain evidence="2 3">SAG 241.80</strain>
    </source>
</reference>
<evidence type="ECO:0000313" key="3">
    <source>
        <dbReference type="Proteomes" id="UP000239649"/>
    </source>
</evidence>
<feature type="compositionally biased region" description="Gly residues" evidence="1">
    <location>
        <begin position="277"/>
        <end position="287"/>
    </location>
</feature>
<proteinExistence type="predicted"/>